<dbReference type="Gene3D" id="3.40.50.300">
    <property type="entry name" value="P-loop containing nucleotide triphosphate hydrolases"/>
    <property type="match status" value="1"/>
</dbReference>
<sequence length="196" mass="22202">MARADTLSSVEQTKALIARTHRSLGRPIVVGVSGYAGSGKSTLVRSIAEGESTMVRLRGDDFLDPSRSHHRSRDWAGVERGRLVDEVLRPFRDERDGTFRRFDWTLRALGEPEPVPTGDVLLVDLIGLFHPEAIPALDLKIWVDVDLETAQERGMRRDEALGRDHSRLWREVWVPNEIEFDRSFSPRESAEALYVA</sequence>
<reference evidence="1 2" key="1">
    <citation type="submission" date="2021-03" db="EMBL/GenBank/DDBJ databases">
        <title>Sequencing the genomes of 1000 actinobacteria strains.</title>
        <authorList>
            <person name="Klenk H.-P."/>
        </authorList>
    </citation>
    <scope>NUCLEOTIDE SEQUENCE [LARGE SCALE GENOMIC DNA]</scope>
    <source>
        <strain evidence="1 2">DSM 24221</strain>
    </source>
</reference>
<dbReference type="RefSeq" id="WP_241244996.1">
    <property type="nucleotide sequence ID" value="NZ_CP049253.1"/>
</dbReference>
<dbReference type="GO" id="GO:0016301">
    <property type="term" value="F:kinase activity"/>
    <property type="evidence" value="ECO:0007669"/>
    <property type="project" value="UniProtKB-KW"/>
</dbReference>
<organism evidence="1 2">
    <name type="scientific">Microbacterium amylolyticum</name>
    <dbReference type="NCBI Taxonomy" id="936337"/>
    <lineage>
        <taxon>Bacteria</taxon>
        <taxon>Bacillati</taxon>
        <taxon>Actinomycetota</taxon>
        <taxon>Actinomycetes</taxon>
        <taxon>Micrococcales</taxon>
        <taxon>Microbacteriaceae</taxon>
        <taxon>Microbacterium</taxon>
    </lineage>
</organism>
<keyword evidence="2" id="KW-1185">Reference proteome</keyword>
<proteinExistence type="predicted"/>
<dbReference type="Proteomes" id="UP001519362">
    <property type="component" value="Unassembled WGS sequence"/>
</dbReference>
<dbReference type="InterPro" id="IPR027417">
    <property type="entry name" value="P-loop_NTPase"/>
</dbReference>
<gene>
    <name evidence="1" type="ORF">JOF34_000518</name>
</gene>
<protein>
    <submittedName>
        <fullName evidence="1">Uridine kinase</fullName>
    </submittedName>
</protein>
<comment type="caution">
    <text evidence="1">The sequence shown here is derived from an EMBL/GenBank/DDBJ whole genome shotgun (WGS) entry which is preliminary data.</text>
</comment>
<dbReference type="EMBL" id="JAGIOL010000001">
    <property type="protein sequence ID" value="MBP2435932.1"/>
    <property type="molecule type" value="Genomic_DNA"/>
</dbReference>
<evidence type="ECO:0000313" key="2">
    <source>
        <dbReference type="Proteomes" id="UP001519362"/>
    </source>
</evidence>
<dbReference type="SUPFAM" id="SSF52540">
    <property type="entry name" value="P-loop containing nucleoside triphosphate hydrolases"/>
    <property type="match status" value="1"/>
</dbReference>
<evidence type="ECO:0000313" key="1">
    <source>
        <dbReference type="EMBL" id="MBP2435932.1"/>
    </source>
</evidence>
<name>A0ABS4ZFD4_9MICO</name>
<keyword evidence="1" id="KW-0418">Kinase</keyword>
<keyword evidence="1" id="KW-0808">Transferase</keyword>
<accession>A0ABS4ZFD4</accession>